<name>A0AAV5GI98_9BASI</name>
<comment type="caution">
    <text evidence="3">The sequence shown here is derived from an EMBL/GenBank/DDBJ whole genome shotgun (WGS) entry which is preliminary data.</text>
</comment>
<gene>
    <name evidence="3" type="ORF">Rhopal_005416-T1</name>
</gene>
<dbReference type="Pfam" id="PF01663">
    <property type="entry name" value="Phosphodiest"/>
    <property type="match status" value="1"/>
</dbReference>
<feature type="compositionally biased region" description="Acidic residues" evidence="1">
    <location>
        <begin position="80"/>
        <end position="90"/>
    </location>
</feature>
<keyword evidence="4" id="KW-1185">Reference proteome</keyword>
<feature type="compositionally biased region" description="Basic and acidic residues" evidence="1">
    <location>
        <begin position="61"/>
        <end position="79"/>
    </location>
</feature>
<dbReference type="InterPro" id="IPR017850">
    <property type="entry name" value="Alkaline_phosphatase_core_sf"/>
</dbReference>
<evidence type="ECO:0000256" key="1">
    <source>
        <dbReference type="SAM" id="MobiDB-lite"/>
    </source>
</evidence>
<dbReference type="SUPFAM" id="SSF53649">
    <property type="entry name" value="Alkaline phosphatase-like"/>
    <property type="match status" value="1"/>
</dbReference>
<dbReference type="InterPro" id="IPR002591">
    <property type="entry name" value="Phosphodiest/P_Trfase"/>
</dbReference>
<dbReference type="PANTHER" id="PTHR10151:SF120">
    <property type="entry name" value="BIS(5'-ADENOSYL)-TRIPHOSPHATASE"/>
    <property type="match status" value="1"/>
</dbReference>
<feature type="compositionally biased region" description="Acidic residues" evidence="1">
    <location>
        <begin position="51"/>
        <end position="60"/>
    </location>
</feature>
<keyword evidence="2" id="KW-0812">Transmembrane</keyword>
<feature type="region of interest" description="Disordered" evidence="1">
    <location>
        <begin position="23"/>
        <end position="101"/>
    </location>
</feature>
<dbReference type="CDD" id="cd16018">
    <property type="entry name" value="Enpp"/>
    <property type="match status" value="1"/>
</dbReference>
<dbReference type="AlphaFoldDB" id="A0AAV5GI98"/>
<dbReference type="EMBL" id="BQKY01000011">
    <property type="protein sequence ID" value="GJN92386.1"/>
    <property type="molecule type" value="Genomic_DNA"/>
</dbReference>
<evidence type="ECO:0000313" key="4">
    <source>
        <dbReference type="Proteomes" id="UP001342314"/>
    </source>
</evidence>
<evidence type="ECO:0000313" key="3">
    <source>
        <dbReference type="EMBL" id="GJN92386.1"/>
    </source>
</evidence>
<dbReference type="Gene3D" id="3.30.1360.180">
    <property type="match status" value="1"/>
</dbReference>
<organism evidence="3 4">
    <name type="scientific">Rhodotorula paludigena</name>
    <dbReference type="NCBI Taxonomy" id="86838"/>
    <lineage>
        <taxon>Eukaryota</taxon>
        <taxon>Fungi</taxon>
        <taxon>Dikarya</taxon>
        <taxon>Basidiomycota</taxon>
        <taxon>Pucciniomycotina</taxon>
        <taxon>Microbotryomycetes</taxon>
        <taxon>Sporidiobolales</taxon>
        <taxon>Sporidiobolaceae</taxon>
        <taxon>Rhodotorula</taxon>
    </lineage>
</organism>
<evidence type="ECO:0000256" key="2">
    <source>
        <dbReference type="SAM" id="Phobius"/>
    </source>
</evidence>
<dbReference type="Gene3D" id="3.40.720.10">
    <property type="entry name" value="Alkaline Phosphatase, subunit A"/>
    <property type="match status" value="1"/>
</dbReference>
<dbReference type="PANTHER" id="PTHR10151">
    <property type="entry name" value="ECTONUCLEOTIDE PYROPHOSPHATASE/PHOSPHODIESTERASE"/>
    <property type="match status" value="1"/>
</dbReference>
<dbReference type="Proteomes" id="UP001342314">
    <property type="component" value="Unassembled WGS sequence"/>
</dbReference>
<dbReference type="FunFam" id="3.30.1360.180:FF:000003">
    <property type="entry name" value="Type I phosphodiesterase/nucleotide pyrophosphatase family protein"/>
    <property type="match status" value="1"/>
</dbReference>
<feature type="transmembrane region" description="Helical" evidence="2">
    <location>
        <begin position="108"/>
        <end position="130"/>
    </location>
</feature>
<accession>A0AAV5GI98</accession>
<keyword evidence="2" id="KW-1133">Transmembrane helix</keyword>
<sequence length="645" mass="71322">MAPSVLPQYASLPAESSVALPLARLSTEREPRSKSGASASTLDVPGRTDESPEEETEYEDRDGRDPRRGLLSGKDKADLDREDEDDELDEELVRAEAGHKPSRRPLSFTLRTVGFTALSIVVVVLLAGLFHPSSPYAHSLSSYLGGSSGVYSPSAASYAPNPLPADGKFGDIPFAKVGQSWDKSGKTPTWAGGDWGEKDYEAGLKAGGGKRWNGTHWWDPTVLLVSLDGVRADYLERGMTPHLLDISRKGVRAEFLKPSFPSLTFPNHWSLLTGLYPSAHGIVANDFWDPSTRDEFEYTEPSKSWGSEWWGGEPIWATAVKNKLRSAVLMWPGPPVMDSGIKPSLFYPFINKFHYHKKVERVAKWLDMDFAHRPHLMAVYASEVDQAGHRVGPHGTTTEKALQMVDEFVRQLFDVVDARNLTDIVDVVVVSDHGMADTNMKRLVYLDDILGADGFARITHNEGWPSAGLRFAEGTDESAMLAKLQRAAQKPNSGFDCYTQETMPERWHFTGHRRIAPIYCVPHVGWAITSHHELEVVMNGSYAIKGAHGYDNDDPQMQAIFVAHGPFASRLKTTSRFSRRATALERDAIPSDPATTVIPGFANTELYELVAELLHIPVEGRAQTNGTSGFWDQYLVPFDDEGIDG</sequence>
<proteinExistence type="predicted"/>
<dbReference type="GO" id="GO:0009141">
    <property type="term" value="P:nucleoside triphosphate metabolic process"/>
    <property type="evidence" value="ECO:0007669"/>
    <property type="project" value="TreeGrafter"/>
</dbReference>
<dbReference type="GO" id="GO:0017111">
    <property type="term" value="F:ribonucleoside triphosphate phosphatase activity"/>
    <property type="evidence" value="ECO:0007669"/>
    <property type="project" value="TreeGrafter"/>
</dbReference>
<keyword evidence="2" id="KW-0472">Membrane</keyword>
<reference evidence="3 4" key="1">
    <citation type="submission" date="2021-12" db="EMBL/GenBank/DDBJ databases">
        <title>High titer production of polyol ester of fatty acids by Rhodotorula paludigena BS15 towards product separation-free biomass refinery.</title>
        <authorList>
            <person name="Mano J."/>
            <person name="Ono H."/>
            <person name="Tanaka T."/>
            <person name="Naito K."/>
            <person name="Sushida H."/>
            <person name="Ike M."/>
            <person name="Tokuyasu K."/>
            <person name="Kitaoka M."/>
        </authorList>
    </citation>
    <scope>NUCLEOTIDE SEQUENCE [LARGE SCALE GENOMIC DNA]</scope>
    <source>
        <strain evidence="3 4">BS15</strain>
    </source>
</reference>
<dbReference type="GO" id="GO:0047429">
    <property type="term" value="F:nucleoside triphosphate diphosphatase activity"/>
    <property type="evidence" value="ECO:0007669"/>
    <property type="project" value="TreeGrafter"/>
</dbReference>
<protein>
    <submittedName>
        <fullName evidence="3">Uncharacterized protein</fullName>
    </submittedName>
</protein>